<accession>A0A841L780</accession>
<comment type="caution">
    <text evidence="2">The sequence shown here is derived from an EMBL/GenBank/DDBJ whole genome shotgun (WGS) entry which is preliminary data.</text>
</comment>
<organism evidence="2 3">
    <name type="scientific">Anaerosolibacter carboniphilus</name>
    <dbReference type="NCBI Taxonomy" id="1417629"/>
    <lineage>
        <taxon>Bacteria</taxon>
        <taxon>Bacillati</taxon>
        <taxon>Bacillota</taxon>
        <taxon>Clostridia</taxon>
        <taxon>Peptostreptococcales</taxon>
        <taxon>Thermotaleaceae</taxon>
        <taxon>Anaerosolibacter</taxon>
    </lineage>
</organism>
<feature type="compositionally biased region" description="Basic and acidic residues" evidence="1">
    <location>
        <begin position="20"/>
        <end position="29"/>
    </location>
</feature>
<evidence type="ECO:0000256" key="1">
    <source>
        <dbReference type="SAM" id="MobiDB-lite"/>
    </source>
</evidence>
<feature type="region of interest" description="Disordered" evidence="1">
    <location>
        <begin position="1"/>
        <end position="29"/>
    </location>
</feature>
<sequence length="57" mass="6816">MSNIYNNPYLKDYGQSQTERMARERNEHERMNKIESGLAAIIEELRIIRTKIDKMES</sequence>
<dbReference type="EMBL" id="JACHEN010000033">
    <property type="protein sequence ID" value="MBB6218125.1"/>
    <property type="molecule type" value="Genomic_DNA"/>
</dbReference>
<dbReference type="Proteomes" id="UP000579281">
    <property type="component" value="Unassembled WGS sequence"/>
</dbReference>
<gene>
    <name evidence="2" type="ORF">HNQ80_004265</name>
</gene>
<protein>
    <submittedName>
        <fullName evidence="2">Uncharacterized protein</fullName>
    </submittedName>
</protein>
<evidence type="ECO:0000313" key="2">
    <source>
        <dbReference type="EMBL" id="MBB6218125.1"/>
    </source>
</evidence>
<name>A0A841L780_9FIRM</name>
<dbReference type="AlphaFoldDB" id="A0A841L780"/>
<proteinExistence type="predicted"/>
<evidence type="ECO:0000313" key="3">
    <source>
        <dbReference type="Proteomes" id="UP000579281"/>
    </source>
</evidence>
<keyword evidence="3" id="KW-1185">Reference proteome</keyword>
<reference evidence="2 3" key="1">
    <citation type="submission" date="2020-08" db="EMBL/GenBank/DDBJ databases">
        <title>Genomic Encyclopedia of Type Strains, Phase IV (KMG-IV): sequencing the most valuable type-strain genomes for metagenomic binning, comparative biology and taxonomic classification.</title>
        <authorList>
            <person name="Goeker M."/>
        </authorList>
    </citation>
    <scope>NUCLEOTIDE SEQUENCE [LARGE SCALE GENOMIC DNA]</scope>
    <source>
        <strain evidence="2 3">DSM 103526</strain>
    </source>
</reference>
<dbReference type="RefSeq" id="WP_184312622.1">
    <property type="nucleotide sequence ID" value="NZ_JACHEN010000033.1"/>
</dbReference>